<evidence type="ECO:0000313" key="3">
    <source>
        <dbReference type="Proteomes" id="UP001107558"/>
    </source>
</evidence>
<dbReference type="Proteomes" id="UP001107558">
    <property type="component" value="Chromosome 2"/>
</dbReference>
<comment type="caution">
    <text evidence="2">The sequence shown here is derived from an EMBL/GenBank/DDBJ whole genome shotgun (WGS) entry which is preliminary data.</text>
</comment>
<keyword evidence="3" id="KW-1185">Reference proteome</keyword>
<keyword evidence="1" id="KW-0472">Membrane</keyword>
<dbReference type="AlphaFoldDB" id="A0A9J6C341"/>
<evidence type="ECO:0000256" key="1">
    <source>
        <dbReference type="SAM" id="Phobius"/>
    </source>
</evidence>
<accession>A0A9J6C341</accession>
<keyword evidence="1" id="KW-1133">Transmembrane helix</keyword>
<protein>
    <submittedName>
        <fullName evidence="2">Uncharacterized protein</fullName>
    </submittedName>
</protein>
<gene>
    <name evidence="2" type="ORF">PVAND_005791</name>
</gene>
<dbReference type="OrthoDB" id="6411732at2759"/>
<dbReference type="EMBL" id="JADBJN010000002">
    <property type="protein sequence ID" value="KAG5675934.1"/>
    <property type="molecule type" value="Genomic_DNA"/>
</dbReference>
<proteinExistence type="predicted"/>
<keyword evidence="1" id="KW-0812">Transmembrane</keyword>
<organism evidence="2 3">
    <name type="scientific">Polypedilum vanderplanki</name>
    <name type="common">Sleeping chironomid midge</name>
    <dbReference type="NCBI Taxonomy" id="319348"/>
    <lineage>
        <taxon>Eukaryota</taxon>
        <taxon>Metazoa</taxon>
        <taxon>Ecdysozoa</taxon>
        <taxon>Arthropoda</taxon>
        <taxon>Hexapoda</taxon>
        <taxon>Insecta</taxon>
        <taxon>Pterygota</taxon>
        <taxon>Neoptera</taxon>
        <taxon>Endopterygota</taxon>
        <taxon>Diptera</taxon>
        <taxon>Nematocera</taxon>
        <taxon>Chironomoidea</taxon>
        <taxon>Chironomidae</taxon>
        <taxon>Chironominae</taxon>
        <taxon>Polypedilum</taxon>
        <taxon>Polypedilum</taxon>
    </lineage>
</organism>
<evidence type="ECO:0000313" key="2">
    <source>
        <dbReference type="EMBL" id="KAG5675934.1"/>
    </source>
</evidence>
<name>A0A9J6C341_POLVA</name>
<reference evidence="2" key="1">
    <citation type="submission" date="2021-03" db="EMBL/GenBank/DDBJ databases">
        <title>Chromosome level genome of the anhydrobiotic midge Polypedilum vanderplanki.</title>
        <authorList>
            <person name="Yoshida Y."/>
            <person name="Kikawada T."/>
            <person name="Gusev O."/>
        </authorList>
    </citation>
    <scope>NUCLEOTIDE SEQUENCE</scope>
    <source>
        <strain evidence="2">NIAS01</strain>
        <tissue evidence="2">Whole body or cell culture</tissue>
    </source>
</reference>
<sequence length="88" mass="10442">MIDDLVDFLIYFDLRESLLGSFTDFQVNILYSLLIILFFNIILILFFWNCYGDTIYSNFIKSSTLIEIEALRKSVEKLKLPKEHTPRL</sequence>
<feature type="transmembrane region" description="Helical" evidence="1">
    <location>
        <begin position="29"/>
        <end position="51"/>
    </location>
</feature>